<dbReference type="EMBL" id="CP038799">
    <property type="protein sequence ID" value="QIV82573.1"/>
    <property type="molecule type" value="Genomic_DNA"/>
</dbReference>
<proteinExistence type="predicted"/>
<dbReference type="GO" id="GO:0005829">
    <property type="term" value="C:cytosol"/>
    <property type="evidence" value="ECO:0007669"/>
    <property type="project" value="TreeGrafter"/>
</dbReference>
<dbReference type="GO" id="GO:0016887">
    <property type="term" value="F:ATP hydrolysis activity"/>
    <property type="evidence" value="ECO:0007669"/>
    <property type="project" value="TreeGrafter"/>
</dbReference>
<dbReference type="SUPFAM" id="SSF52540">
    <property type="entry name" value="P-loop containing nucleoside triphosphate hydrolases"/>
    <property type="match status" value="1"/>
</dbReference>
<dbReference type="RefSeq" id="WP_168143038.1">
    <property type="nucleotide sequence ID" value="NZ_CP038799.1"/>
</dbReference>
<feature type="domain" description="Rv3660c-like CheY-like N-terminal" evidence="1">
    <location>
        <begin position="11"/>
        <end position="114"/>
    </location>
</feature>
<dbReference type="InterPro" id="IPR059050">
    <property type="entry name" value="Rv3660c_N"/>
</dbReference>
<dbReference type="GO" id="GO:0005524">
    <property type="term" value="F:ATP binding"/>
    <property type="evidence" value="ECO:0007669"/>
    <property type="project" value="TreeGrafter"/>
</dbReference>
<dbReference type="Pfam" id="PF26563">
    <property type="entry name" value="Rv3660c_N"/>
    <property type="match status" value="1"/>
</dbReference>
<dbReference type="InterPro" id="IPR050625">
    <property type="entry name" value="ParA/MinD_ATPase"/>
</dbReference>
<dbReference type="GO" id="GO:0051782">
    <property type="term" value="P:negative regulation of cell division"/>
    <property type="evidence" value="ECO:0007669"/>
    <property type="project" value="TreeGrafter"/>
</dbReference>
<reference evidence="2 3" key="1">
    <citation type="submission" date="2019-04" db="EMBL/GenBank/DDBJ databases">
        <title>Draft, Whole-Genome Sequence of the Anthracene-degrading Mycobacterium frederiksbergense LB501T, Isolated from a Polycyclic Aromatic Hydrocarbon (PAH)-Contaminated Soil.</title>
        <authorList>
            <person name="Augelletti F."/>
        </authorList>
    </citation>
    <scope>NUCLEOTIDE SEQUENCE [LARGE SCALE GENOMIC DNA]</scope>
    <source>
        <strain evidence="2 3">LB 501T</strain>
    </source>
</reference>
<evidence type="ECO:0000313" key="3">
    <source>
        <dbReference type="Proteomes" id="UP000501849"/>
    </source>
</evidence>
<dbReference type="PANTHER" id="PTHR43384">
    <property type="entry name" value="SEPTUM SITE-DETERMINING PROTEIN MIND HOMOLOG, CHLOROPLASTIC-RELATED"/>
    <property type="match status" value="1"/>
</dbReference>
<dbReference type="NCBIfam" id="TIGR03815">
    <property type="entry name" value="CpaE_hom_Actino"/>
    <property type="match status" value="1"/>
</dbReference>
<dbReference type="Proteomes" id="UP000501849">
    <property type="component" value="Chromosome"/>
</dbReference>
<sequence length="346" mass="35219">MTPATSVLALVDDRTLRDDVDRVAAAASVRVVHAHRPSSRTVWLSAQAVVLDSAAAGRCAHDGMPRRDRVFLVGLAEPVDGDWKAAVSVGAQRVIRLPEQDGELIDAFATATQGAGPNAHRGAVVATLGGCGGAGASLFAAALAQAAPQSLLIDTDPWGGGLDLAMGTERVPGLRWQDLTLREGRLGFDALRGALPRRRGVTVLSGGRHGTEIDGGALSAVIDAGRTAGVTVVCDVPRRVAHAVEVALASADLVVMIVPADVRAAAAAGALAGWVRTVNPNVGLVVRGPAPGGLRATDIAATVALPLVAAMRPQPGLADTLERGGLCLRARSPLARAAADVLGMLS</sequence>
<dbReference type="InterPro" id="IPR027417">
    <property type="entry name" value="P-loop_NTPase"/>
</dbReference>
<evidence type="ECO:0000313" key="2">
    <source>
        <dbReference type="EMBL" id="QIV82573.1"/>
    </source>
</evidence>
<organism evidence="2 3">
    <name type="scientific">Mycolicibacterium frederiksbergense</name>
    <dbReference type="NCBI Taxonomy" id="117567"/>
    <lineage>
        <taxon>Bacteria</taxon>
        <taxon>Bacillati</taxon>
        <taxon>Actinomycetota</taxon>
        <taxon>Actinomycetes</taxon>
        <taxon>Mycobacteriales</taxon>
        <taxon>Mycobacteriaceae</taxon>
        <taxon>Mycolicibacterium</taxon>
    </lineage>
</organism>
<gene>
    <name evidence="2" type="ORF">EXE63_18095</name>
</gene>
<protein>
    <submittedName>
        <fullName evidence="2">AAA family ATPase</fullName>
    </submittedName>
</protein>
<dbReference type="AlphaFoldDB" id="A0A6H0S4Z0"/>
<dbReference type="Gene3D" id="3.40.50.300">
    <property type="entry name" value="P-loop containing nucleotide triphosphate hydrolases"/>
    <property type="match status" value="1"/>
</dbReference>
<accession>A0A6H0S4Z0</accession>
<name>A0A6H0S4Z0_9MYCO</name>
<dbReference type="KEGG" id="mfre:EXE63_18095"/>
<evidence type="ECO:0000259" key="1">
    <source>
        <dbReference type="Pfam" id="PF26563"/>
    </source>
</evidence>
<dbReference type="GO" id="GO:0009898">
    <property type="term" value="C:cytoplasmic side of plasma membrane"/>
    <property type="evidence" value="ECO:0007669"/>
    <property type="project" value="TreeGrafter"/>
</dbReference>
<dbReference type="PANTHER" id="PTHR43384:SF11">
    <property type="entry name" value="SEPTUM SITE DETERMINING PROTEIN"/>
    <property type="match status" value="1"/>
</dbReference>
<dbReference type="InterPro" id="IPR022521">
    <property type="entry name" value="Rv3660c"/>
</dbReference>
<keyword evidence="3" id="KW-1185">Reference proteome</keyword>